<reference evidence="3" key="1">
    <citation type="submission" date="2016-06" db="UniProtKB">
        <authorList>
            <consortium name="WormBaseParasite"/>
        </authorList>
    </citation>
    <scope>IDENTIFICATION</scope>
</reference>
<dbReference type="EMBL" id="UZAM01007380">
    <property type="protein sequence ID" value="VDO98764.1"/>
    <property type="molecule type" value="Genomic_DNA"/>
</dbReference>
<keyword evidence="2" id="KW-1185">Reference proteome</keyword>
<dbReference type="WBParaSite" id="SBAD_0000287101-mRNA-1">
    <property type="protein sequence ID" value="SBAD_0000287101-mRNA-1"/>
    <property type="gene ID" value="SBAD_0000287101"/>
</dbReference>
<evidence type="ECO:0000313" key="2">
    <source>
        <dbReference type="Proteomes" id="UP000270296"/>
    </source>
</evidence>
<dbReference type="Proteomes" id="UP000270296">
    <property type="component" value="Unassembled WGS sequence"/>
</dbReference>
<reference evidence="1 2" key="2">
    <citation type="submission" date="2018-11" db="EMBL/GenBank/DDBJ databases">
        <authorList>
            <consortium name="Pathogen Informatics"/>
        </authorList>
    </citation>
    <scope>NUCLEOTIDE SEQUENCE [LARGE SCALE GENOMIC DNA]</scope>
</reference>
<organism evidence="3">
    <name type="scientific">Soboliphyme baturini</name>
    <dbReference type="NCBI Taxonomy" id="241478"/>
    <lineage>
        <taxon>Eukaryota</taxon>
        <taxon>Metazoa</taxon>
        <taxon>Ecdysozoa</taxon>
        <taxon>Nematoda</taxon>
        <taxon>Enoplea</taxon>
        <taxon>Dorylaimia</taxon>
        <taxon>Dioctophymatida</taxon>
        <taxon>Dioctophymatoidea</taxon>
        <taxon>Soboliphymatidae</taxon>
        <taxon>Soboliphyme</taxon>
    </lineage>
</organism>
<evidence type="ECO:0000313" key="3">
    <source>
        <dbReference type="WBParaSite" id="SBAD_0000287101-mRNA-1"/>
    </source>
</evidence>
<gene>
    <name evidence="1" type="ORF">SBAD_LOCUS2741</name>
</gene>
<evidence type="ECO:0000313" key="1">
    <source>
        <dbReference type="EMBL" id="VDO98764.1"/>
    </source>
</evidence>
<accession>A0A183IGJ7</accession>
<proteinExistence type="predicted"/>
<sequence length="241" mass="26940">MAPSLLPLRQTFVRTTFYRGHLGAAINDVPESVGKKWLSLTDRSTRKKQATVRFLAFTYRWTSFLTITAFGLASLVVTHEANAEVVRLIVHQLAKSCTECPSSLFSSSLVLAHNEVAVFAISKLAEKRKLTHRRTKKRGRLMEQATPGGDPLFYTRSIDRSHFVVSRFTLTCKGNSCLPISKLLNFDEASTTVGQHPLRALGCEKVEAVDLPATPFGGYGRRLEEHPFDDWRSWNPFAADG</sequence>
<name>A0A183IGJ7_9BILA</name>
<protein>
    <submittedName>
        <fullName evidence="3">MOSC domain-containing protein</fullName>
    </submittedName>
</protein>
<dbReference type="AlphaFoldDB" id="A0A183IGJ7"/>